<dbReference type="GO" id="GO:0035312">
    <property type="term" value="F:5'-3' DNA exonuclease activity"/>
    <property type="evidence" value="ECO:0007669"/>
    <property type="project" value="TreeGrafter"/>
</dbReference>
<keyword evidence="3" id="KW-1185">Reference proteome</keyword>
<protein>
    <submittedName>
        <fullName evidence="2">PHP domain-containing protein</fullName>
    </submittedName>
</protein>
<name>A0A412G4P5_9FIRM</name>
<dbReference type="Gene3D" id="1.10.150.650">
    <property type="match status" value="1"/>
</dbReference>
<accession>A0A412G4P5</accession>
<dbReference type="InterPro" id="IPR004013">
    <property type="entry name" value="PHP_dom"/>
</dbReference>
<dbReference type="InterPro" id="IPR003141">
    <property type="entry name" value="Pol/His_phosphatase_N"/>
</dbReference>
<dbReference type="InterPro" id="IPR052018">
    <property type="entry name" value="PHP_domain"/>
</dbReference>
<reference evidence="2 3" key="1">
    <citation type="submission" date="2018-08" db="EMBL/GenBank/DDBJ databases">
        <title>A genome reference for cultivated species of the human gut microbiota.</title>
        <authorList>
            <person name="Zou Y."/>
            <person name="Xue W."/>
            <person name="Luo G."/>
        </authorList>
    </citation>
    <scope>NUCLEOTIDE SEQUENCE [LARGE SCALE GENOMIC DNA]</scope>
    <source>
        <strain evidence="2 3">AF24-29</strain>
    </source>
</reference>
<dbReference type="Gene3D" id="3.20.20.140">
    <property type="entry name" value="Metal-dependent hydrolases"/>
    <property type="match status" value="1"/>
</dbReference>
<organism evidence="2 3">
    <name type="scientific">Holdemania filiformis</name>
    <dbReference type="NCBI Taxonomy" id="61171"/>
    <lineage>
        <taxon>Bacteria</taxon>
        <taxon>Bacillati</taxon>
        <taxon>Bacillota</taxon>
        <taxon>Erysipelotrichia</taxon>
        <taxon>Erysipelotrichales</taxon>
        <taxon>Erysipelotrichaceae</taxon>
        <taxon>Holdemania</taxon>
    </lineage>
</organism>
<evidence type="ECO:0000259" key="1">
    <source>
        <dbReference type="SMART" id="SM00481"/>
    </source>
</evidence>
<dbReference type="PANTHER" id="PTHR42924">
    <property type="entry name" value="EXONUCLEASE"/>
    <property type="match status" value="1"/>
</dbReference>
<dbReference type="EMBL" id="QRUP01000004">
    <property type="protein sequence ID" value="RGR75640.1"/>
    <property type="molecule type" value="Genomic_DNA"/>
</dbReference>
<dbReference type="GeneID" id="83014808"/>
<dbReference type="InterPro" id="IPR016195">
    <property type="entry name" value="Pol/histidinol_Pase-like"/>
</dbReference>
<gene>
    <name evidence="2" type="ORF">DWY25_05235</name>
</gene>
<dbReference type="GO" id="GO:0004534">
    <property type="term" value="F:5'-3' RNA exonuclease activity"/>
    <property type="evidence" value="ECO:0007669"/>
    <property type="project" value="TreeGrafter"/>
</dbReference>
<comment type="caution">
    <text evidence="2">The sequence shown here is derived from an EMBL/GenBank/DDBJ whole genome shotgun (WGS) entry which is preliminary data.</text>
</comment>
<evidence type="ECO:0000313" key="3">
    <source>
        <dbReference type="Proteomes" id="UP000284178"/>
    </source>
</evidence>
<feature type="domain" description="Polymerase/histidinol phosphatase N-terminal" evidence="1">
    <location>
        <begin position="3"/>
        <end position="69"/>
    </location>
</feature>
<dbReference type="Pfam" id="PF02811">
    <property type="entry name" value="PHP"/>
    <property type="match status" value="1"/>
</dbReference>
<dbReference type="CDD" id="cd07438">
    <property type="entry name" value="PHP_HisPPase_AMP"/>
    <property type="match status" value="1"/>
</dbReference>
<dbReference type="SUPFAM" id="SSF89550">
    <property type="entry name" value="PHP domain-like"/>
    <property type="match status" value="1"/>
</dbReference>
<dbReference type="AlphaFoldDB" id="A0A412G4P5"/>
<dbReference type="RefSeq" id="WP_117894364.1">
    <property type="nucleotide sequence ID" value="NZ_CABJCV010000004.1"/>
</dbReference>
<proteinExistence type="predicted"/>
<evidence type="ECO:0000313" key="2">
    <source>
        <dbReference type="EMBL" id="RGR75640.1"/>
    </source>
</evidence>
<dbReference type="SMART" id="SM00481">
    <property type="entry name" value="POLIIIAc"/>
    <property type="match status" value="1"/>
</dbReference>
<dbReference type="PANTHER" id="PTHR42924:SF3">
    <property type="entry name" value="POLYMERASE_HISTIDINOL PHOSPHATASE N-TERMINAL DOMAIN-CONTAINING PROTEIN"/>
    <property type="match status" value="1"/>
</dbReference>
<sequence length="293" mass="33037">MKADLHIHCSASFDATESVDTILRLAREQQLDLIAISDHNEIDGALELETKASAAGIETLRGIEIDCFFGRNIVHLLGYGCDLRDPGFARLKNHYIEELRRTGKQRLTLIEEHYGLKLDEAAIIARAHGRPYTNVEITQELLQTQIHPDLKPYQTGERSANPIANFYWDQLAVGCWGYAELRLPDWRQVVAYVHACGGALIVAHPMQNLKLDEAAAEALREGGVDGFEVYSSYHDARGRQFYHEFCRRWGLAETFGSDFHGATKPNIVLGKTGFDGDCTESVMLLKERIAHWR</sequence>
<dbReference type="Proteomes" id="UP000284178">
    <property type="component" value="Unassembled WGS sequence"/>
</dbReference>